<dbReference type="RefSeq" id="WP_012022711.1">
    <property type="nucleotide sequence ID" value="NC_009441.1"/>
</dbReference>
<dbReference type="STRING" id="376686.Fjoh_0621"/>
<evidence type="ECO:0000313" key="2">
    <source>
        <dbReference type="Proteomes" id="UP000006694"/>
    </source>
</evidence>
<dbReference type="AlphaFoldDB" id="A5FMB7"/>
<dbReference type="SUPFAM" id="SSF49265">
    <property type="entry name" value="Fibronectin type III"/>
    <property type="match status" value="1"/>
</dbReference>
<dbReference type="KEGG" id="fjo:Fjoh_0621"/>
<gene>
    <name evidence="1" type="ordered locus">Fjoh_0621</name>
</gene>
<sequence>MKTINKLILILLSLTVISCEDIFEEDISDDTIETVSPKDNTVIESNVVNFQWDELDGAKKYRVQVLDLDETVVLDSLVTKTSFLCPLSPGNYQWKVRGENFAYESNYSFSSTFSVVTTSDLANQQVILSTPDSNIYKNTASITLKWQKLAAATGYNVEVLNTTTGESVYAEENLTATSVALTSTQLSKDATYQWKVRGVNSTSQTLVFSTRNFHIDTVTPPVPQNSLPANNAVVTNNQSASFNWISPTDTGTIQSPIVYTIEFSSTNTFTTLLSSTNNATTSYQQIFTTTGDYYWRIKTTDAAGNVSAYSTPFKFTVI</sequence>
<dbReference type="PROSITE" id="PS51257">
    <property type="entry name" value="PROKAR_LIPOPROTEIN"/>
    <property type="match status" value="1"/>
</dbReference>
<proteinExistence type="predicted"/>
<dbReference type="Proteomes" id="UP000006694">
    <property type="component" value="Chromosome"/>
</dbReference>
<evidence type="ECO:0000313" key="1">
    <source>
        <dbReference type="EMBL" id="ABQ03656.1"/>
    </source>
</evidence>
<keyword evidence="2" id="KW-1185">Reference proteome</keyword>
<reference evidence="1 2" key="1">
    <citation type="journal article" date="2009" name="Appl. Environ. Microbiol.">
        <title>Novel features of the polysaccharide-digesting gliding bacterium Flavobacterium johnsoniae as revealed by genome sequence analysis.</title>
        <authorList>
            <person name="McBride M.J."/>
            <person name="Xie G."/>
            <person name="Martens E.C."/>
            <person name="Lapidus A."/>
            <person name="Henrissat B."/>
            <person name="Rhodes R.G."/>
            <person name="Goltsman E."/>
            <person name="Wang W."/>
            <person name="Xu J."/>
            <person name="Hunnicutt D.W."/>
            <person name="Staroscik A.M."/>
            <person name="Hoover T.R."/>
            <person name="Cheng Y.Q."/>
            <person name="Stein J.L."/>
        </authorList>
    </citation>
    <scope>NUCLEOTIDE SEQUENCE [LARGE SCALE GENOMIC DNA]</scope>
    <source>
        <strain evidence="2">ATCC 17061 / DSM 2064 / JCM 8514 / BCRC 14874 / CCUG 350202 / NBRC 14942 / NCIMB 11054 / UW101</strain>
    </source>
</reference>
<dbReference type="EMBL" id="CP000685">
    <property type="protein sequence ID" value="ABQ03656.1"/>
    <property type="molecule type" value="Genomic_DNA"/>
</dbReference>
<dbReference type="eggNOG" id="COG4733">
    <property type="taxonomic scope" value="Bacteria"/>
</dbReference>
<name>A5FMB7_FLAJ1</name>
<dbReference type="Gene3D" id="2.60.40.10">
    <property type="entry name" value="Immunoglobulins"/>
    <property type="match status" value="3"/>
</dbReference>
<dbReference type="InterPro" id="IPR036116">
    <property type="entry name" value="FN3_sf"/>
</dbReference>
<protein>
    <submittedName>
        <fullName evidence="1">Fibronectin, type III domain protein</fullName>
    </submittedName>
</protein>
<dbReference type="GeneID" id="31763492"/>
<dbReference type="OrthoDB" id="1121506at2"/>
<organism evidence="1 2">
    <name type="scientific">Flavobacterium johnsoniae (strain ATCC 17061 / DSM 2064 / JCM 8514 / BCRC 14874 / CCUG 350202 / NBRC 14942 / NCIMB 11054 / UW101)</name>
    <name type="common">Cytophaga johnsonae</name>
    <dbReference type="NCBI Taxonomy" id="376686"/>
    <lineage>
        <taxon>Bacteria</taxon>
        <taxon>Pseudomonadati</taxon>
        <taxon>Bacteroidota</taxon>
        <taxon>Flavobacteriia</taxon>
        <taxon>Flavobacteriales</taxon>
        <taxon>Flavobacteriaceae</taxon>
        <taxon>Flavobacterium</taxon>
    </lineage>
</organism>
<dbReference type="HOGENOM" id="CLU_074560_0_0_10"/>
<accession>A5FMB7</accession>
<dbReference type="InterPro" id="IPR013783">
    <property type="entry name" value="Ig-like_fold"/>
</dbReference>